<feature type="signal peptide" evidence="7">
    <location>
        <begin position="1"/>
        <end position="18"/>
    </location>
</feature>
<dbReference type="Gene3D" id="2.40.10.10">
    <property type="entry name" value="Trypsin-like serine proteases"/>
    <property type="match status" value="1"/>
</dbReference>
<feature type="chain" id="PRO_5040452582" description="Peptidase S1 domain-containing protein" evidence="7">
    <location>
        <begin position="19"/>
        <end position="413"/>
    </location>
</feature>
<keyword evidence="10" id="KW-1185">Reference proteome</keyword>
<evidence type="ECO:0000256" key="6">
    <source>
        <dbReference type="SAM" id="MobiDB-lite"/>
    </source>
</evidence>
<dbReference type="PROSITE" id="PS00134">
    <property type="entry name" value="TRYPSIN_HIS"/>
    <property type="match status" value="1"/>
</dbReference>
<sequence>MQCAAILLIFLLLSRTECGKSESGSTEQNATRINTKIIVNPNTNWFNSLHHHNSRPKPTTAKVEFEAGVPPGWPSRKTTGKPPRPLRLPADFNKTTFEAEIFNQTINTEDFTITENATHDEFVLGNQTNKVGGFVDWVLGIVGIRPEEESTPRPIPDIAKNCPVCNCGITHVNTRIVGGIETKVNMYPWMVALMYNNRFYCGASLINNRYILTAAHCVNGFTRERLTAVFLDHDRGNTFETRTISRKISRVLKHKNYGIGGNYNNDIAILQLDNEVSTTGLLKPVCLPETGKSFTGLKGIAVGWGATKEHGQVSNRLREVEVPIMSNADCTKTGYGNRITDNMICAGYPEGKKDSCQGDSGGPMHVINNNHHELAGIVSWGEGCAEANYPGVYTRVNRFITWIKSNTMDACYC</sequence>
<dbReference type="FunFam" id="2.40.10.10:FF:000006">
    <property type="entry name" value="Serine proteinase stubble"/>
    <property type="match status" value="1"/>
</dbReference>
<dbReference type="PANTHER" id="PTHR24252">
    <property type="entry name" value="ACROSIN-RELATED"/>
    <property type="match status" value="1"/>
</dbReference>
<dbReference type="PROSITE" id="PS00135">
    <property type="entry name" value="TRYPSIN_SER"/>
    <property type="match status" value="1"/>
</dbReference>
<keyword evidence="1 5" id="KW-0645">Protease</keyword>
<dbReference type="InterPro" id="IPR018114">
    <property type="entry name" value="TRYPSIN_HIS"/>
</dbReference>
<dbReference type="AlphaFoldDB" id="A0A9P0FHV6"/>
<dbReference type="OrthoDB" id="10012881at2759"/>
<dbReference type="InterPro" id="IPR009003">
    <property type="entry name" value="Peptidase_S1_PA"/>
</dbReference>
<dbReference type="GO" id="GO:0006508">
    <property type="term" value="P:proteolysis"/>
    <property type="evidence" value="ECO:0007669"/>
    <property type="project" value="UniProtKB-KW"/>
</dbReference>
<dbReference type="Proteomes" id="UP001154078">
    <property type="component" value="Chromosome 3"/>
</dbReference>
<gene>
    <name evidence="9" type="ORF">MELIAE_LOCUS5904</name>
</gene>
<keyword evidence="7" id="KW-0732">Signal</keyword>
<dbReference type="SUPFAM" id="SSF50494">
    <property type="entry name" value="Trypsin-like serine proteases"/>
    <property type="match status" value="1"/>
</dbReference>
<evidence type="ECO:0000256" key="5">
    <source>
        <dbReference type="RuleBase" id="RU363034"/>
    </source>
</evidence>
<dbReference type="Pfam" id="PF00089">
    <property type="entry name" value="Trypsin"/>
    <property type="match status" value="1"/>
</dbReference>
<evidence type="ECO:0000256" key="3">
    <source>
        <dbReference type="ARBA" id="ARBA00022825"/>
    </source>
</evidence>
<organism evidence="9 10">
    <name type="scientific">Brassicogethes aeneus</name>
    <name type="common">Rape pollen beetle</name>
    <name type="synonym">Meligethes aeneus</name>
    <dbReference type="NCBI Taxonomy" id="1431903"/>
    <lineage>
        <taxon>Eukaryota</taxon>
        <taxon>Metazoa</taxon>
        <taxon>Ecdysozoa</taxon>
        <taxon>Arthropoda</taxon>
        <taxon>Hexapoda</taxon>
        <taxon>Insecta</taxon>
        <taxon>Pterygota</taxon>
        <taxon>Neoptera</taxon>
        <taxon>Endopterygota</taxon>
        <taxon>Coleoptera</taxon>
        <taxon>Polyphaga</taxon>
        <taxon>Cucujiformia</taxon>
        <taxon>Nitidulidae</taxon>
        <taxon>Meligethinae</taxon>
        <taxon>Brassicogethes</taxon>
    </lineage>
</organism>
<feature type="region of interest" description="Disordered" evidence="6">
    <location>
        <begin position="67"/>
        <end position="87"/>
    </location>
</feature>
<name>A0A9P0FHV6_BRAAE</name>
<keyword evidence="4" id="KW-1015">Disulfide bond</keyword>
<evidence type="ECO:0000256" key="4">
    <source>
        <dbReference type="ARBA" id="ARBA00023157"/>
    </source>
</evidence>
<evidence type="ECO:0000256" key="1">
    <source>
        <dbReference type="ARBA" id="ARBA00022670"/>
    </source>
</evidence>
<proteinExistence type="predicted"/>
<dbReference type="InterPro" id="IPR001254">
    <property type="entry name" value="Trypsin_dom"/>
</dbReference>
<evidence type="ECO:0000313" key="10">
    <source>
        <dbReference type="Proteomes" id="UP001154078"/>
    </source>
</evidence>
<evidence type="ECO:0000256" key="7">
    <source>
        <dbReference type="SAM" id="SignalP"/>
    </source>
</evidence>
<dbReference type="SMART" id="SM00020">
    <property type="entry name" value="Tryp_SPc"/>
    <property type="match status" value="1"/>
</dbReference>
<dbReference type="CDD" id="cd00190">
    <property type="entry name" value="Tryp_SPc"/>
    <property type="match status" value="1"/>
</dbReference>
<dbReference type="PANTHER" id="PTHR24252:SF18">
    <property type="entry name" value="OVOCHYMASE 1"/>
    <property type="match status" value="1"/>
</dbReference>
<dbReference type="InterPro" id="IPR043504">
    <property type="entry name" value="Peptidase_S1_PA_chymotrypsin"/>
</dbReference>
<protein>
    <recommendedName>
        <fullName evidence="8">Peptidase S1 domain-containing protein</fullName>
    </recommendedName>
</protein>
<dbReference type="InterPro" id="IPR001314">
    <property type="entry name" value="Peptidase_S1A"/>
</dbReference>
<accession>A0A9P0FHV6</accession>
<keyword evidence="3 5" id="KW-0720">Serine protease</keyword>
<dbReference type="EMBL" id="OV121134">
    <property type="protein sequence ID" value="CAH0554048.1"/>
    <property type="molecule type" value="Genomic_DNA"/>
</dbReference>
<dbReference type="InterPro" id="IPR033116">
    <property type="entry name" value="TRYPSIN_SER"/>
</dbReference>
<evidence type="ECO:0000259" key="8">
    <source>
        <dbReference type="PROSITE" id="PS50240"/>
    </source>
</evidence>
<keyword evidence="2 5" id="KW-0378">Hydrolase</keyword>
<dbReference type="PROSITE" id="PS50240">
    <property type="entry name" value="TRYPSIN_DOM"/>
    <property type="match status" value="1"/>
</dbReference>
<reference evidence="9" key="1">
    <citation type="submission" date="2021-12" db="EMBL/GenBank/DDBJ databases">
        <authorList>
            <person name="King R."/>
        </authorList>
    </citation>
    <scope>NUCLEOTIDE SEQUENCE</scope>
</reference>
<evidence type="ECO:0000256" key="2">
    <source>
        <dbReference type="ARBA" id="ARBA00022801"/>
    </source>
</evidence>
<dbReference type="GO" id="GO:0004252">
    <property type="term" value="F:serine-type endopeptidase activity"/>
    <property type="evidence" value="ECO:0007669"/>
    <property type="project" value="InterPro"/>
</dbReference>
<dbReference type="PRINTS" id="PR00722">
    <property type="entry name" value="CHYMOTRYPSIN"/>
</dbReference>
<evidence type="ECO:0000313" key="9">
    <source>
        <dbReference type="EMBL" id="CAH0554048.1"/>
    </source>
</evidence>
<feature type="domain" description="Peptidase S1" evidence="8">
    <location>
        <begin position="176"/>
        <end position="408"/>
    </location>
</feature>